<keyword evidence="1" id="KW-0646">Protease inhibitor</keyword>
<feature type="compositionally biased region" description="Polar residues" evidence="3">
    <location>
        <begin position="116"/>
        <end position="133"/>
    </location>
</feature>
<evidence type="ECO:0000259" key="4">
    <source>
        <dbReference type="PROSITE" id="PS51252"/>
    </source>
</evidence>
<dbReference type="SUPFAM" id="SSF57262">
    <property type="entry name" value="Leech antihemostatic proteins"/>
    <property type="match status" value="2"/>
</dbReference>
<feature type="compositionally biased region" description="Low complexity" evidence="3">
    <location>
        <begin position="136"/>
        <end position="146"/>
    </location>
</feature>
<evidence type="ECO:0000256" key="3">
    <source>
        <dbReference type="SAM" id="MobiDB-lite"/>
    </source>
</evidence>
<dbReference type="InterPro" id="IPR004094">
    <property type="entry name" value="Antistasin-like"/>
</dbReference>
<evidence type="ECO:0000256" key="1">
    <source>
        <dbReference type="ARBA" id="ARBA00022690"/>
    </source>
</evidence>
<reference evidence="5 6" key="1">
    <citation type="submission" date="2022-12" db="EMBL/GenBank/DDBJ databases">
        <title>Chromosome-level genome of Tegillarca granosa.</title>
        <authorList>
            <person name="Kim J."/>
        </authorList>
    </citation>
    <scope>NUCLEOTIDE SEQUENCE [LARGE SCALE GENOMIC DNA]</scope>
    <source>
        <strain evidence="5">Teg-2019</strain>
        <tissue evidence="5">Adductor muscle</tissue>
    </source>
</reference>
<evidence type="ECO:0000256" key="2">
    <source>
        <dbReference type="ARBA" id="ARBA00022900"/>
    </source>
</evidence>
<protein>
    <recommendedName>
        <fullName evidence="4">Antistasin-like domain-containing protein</fullName>
    </recommendedName>
</protein>
<dbReference type="Gene3D" id="2.10.22.10">
    <property type="entry name" value="Antistasin, domain 1"/>
    <property type="match status" value="2"/>
</dbReference>
<dbReference type="PROSITE" id="PS51252">
    <property type="entry name" value="ANTISTASIN"/>
    <property type="match status" value="1"/>
</dbReference>
<dbReference type="EMBL" id="JARBDR010000496">
    <property type="protein sequence ID" value="KAJ8311631.1"/>
    <property type="molecule type" value="Genomic_DNA"/>
</dbReference>
<proteinExistence type="predicted"/>
<feature type="region of interest" description="Disordered" evidence="3">
    <location>
        <begin position="116"/>
        <end position="146"/>
    </location>
</feature>
<sequence length="238" mass="25088">MIIMDIHLYYFTCILGPINPMAMVFGSGSMLGGGSGSPFLGGMGSFPNPMGGSGSGMSSQTQTTTEKSNCDPAPYTCPVPPPWCQRLVDLEGCVKCYCGQQLQEYLQNLQGIITTKSPENQTTSGSPDATQHSHTTEMTSPKTTTTTTTPPLGMSCLANFMCTLTCDNGYKTADDGCPMCECIGDVPQMAQSTLPPSINLPTGGSVITCPGIFDCQKMCLNGFQTDSQGCPLCQCEAD</sequence>
<comment type="caution">
    <text evidence="5">The sequence shown here is derived from an EMBL/GenBank/DDBJ whole genome shotgun (WGS) entry which is preliminary data.</text>
</comment>
<evidence type="ECO:0000313" key="6">
    <source>
        <dbReference type="Proteomes" id="UP001217089"/>
    </source>
</evidence>
<dbReference type="InterPro" id="IPR011061">
    <property type="entry name" value="Hirudin/antistatin"/>
</dbReference>
<accession>A0ABQ9F2L6</accession>
<gene>
    <name evidence="5" type="ORF">KUTeg_010986</name>
</gene>
<dbReference type="Proteomes" id="UP001217089">
    <property type="component" value="Unassembled WGS sequence"/>
</dbReference>
<dbReference type="Pfam" id="PF02822">
    <property type="entry name" value="Antistasin"/>
    <property type="match status" value="2"/>
</dbReference>
<keyword evidence="2" id="KW-0722">Serine protease inhibitor</keyword>
<keyword evidence="6" id="KW-1185">Reference proteome</keyword>
<organism evidence="5 6">
    <name type="scientific">Tegillarca granosa</name>
    <name type="common">Malaysian cockle</name>
    <name type="synonym">Anadara granosa</name>
    <dbReference type="NCBI Taxonomy" id="220873"/>
    <lineage>
        <taxon>Eukaryota</taxon>
        <taxon>Metazoa</taxon>
        <taxon>Spiralia</taxon>
        <taxon>Lophotrochozoa</taxon>
        <taxon>Mollusca</taxon>
        <taxon>Bivalvia</taxon>
        <taxon>Autobranchia</taxon>
        <taxon>Pteriomorphia</taxon>
        <taxon>Arcoida</taxon>
        <taxon>Arcoidea</taxon>
        <taxon>Arcidae</taxon>
        <taxon>Tegillarca</taxon>
    </lineage>
</organism>
<evidence type="ECO:0000313" key="5">
    <source>
        <dbReference type="EMBL" id="KAJ8311631.1"/>
    </source>
</evidence>
<feature type="domain" description="Antistasin-like" evidence="4">
    <location>
        <begin position="209"/>
        <end position="235"/>
    </location>
</feature>
<name>A0ABQ9F2L6_TEGGR</name>